<dbReference type="InterPro" id="IPR036282">
    <property type="entry name" value="Glutathione-S-Trfase_C_sf"/>
</dbReference>
<dbReference type="Pfam" id="PF00043">
    <property type="entry name" value="GST_C"/>
    <property type="match status" value="1"/>
</dbReference>
<dbReference type="EMBL" id="JAJSOF020000027">
    <property type="protein sequence ID" value="KAJ4433653.1"/>
    <property type="molecule type" value="Genomic_DNA"/>
</dbReference>
<evidence type="ECO:0000259" key="2">
    <source>
        <dbReference type="PROSITE" id="PS50404"/>
    </source>
</evidence>
<evidence type="ECO:0000259" key="3">
    <source>
        <dbReference type="PROSITE" id="PS50405"/>
    </source>
</evidence>
<dbReference type="SUPFAM" id="SSF47616">
    <property type="entry name" value="GST C-terminal domain-like"/>
    <property type="match status" value="1"/>
</dbReference>
<dbReference type="Gene3D" id="1.20.1050.10">
    <property type="match status" value="1"/>
</dbReference>
<dbReference type="SUPFAM" id="SSF52833">
    <property type="entry name" value="Thioredoxin-like"/>
    <property type="match status" value="1"/>
</dbReference>
<protein>
    <submittedName>
        <fullName evidence="4">Uncharacterized protein</fullName>
    </submittedName>
</protein>
<dbReference type="InterPro" id="IPR010987">
    <property type="entry name" value="Glutathione-S-Trfase_C-like"/>
</dbReference>
<dbReference type="SFLD" id="SFLDG01153">
    <property type="entry name" value="Main.4:_Theta-like"/>
    <property type="match status" value="1"/>
</dbReference>
<dbReference type="SFLD" id="SFLDG00358">
    <property type="entry name" value="Main_(cytGST)"/>
    <property type="match status" value="1"/>
</dbReference>
<comment type="similarity">
    <text evidence="1">Belongs to the GST superfamily.</text>
</comment>
<dbReference type="Proteomes" id="UP001148838">
    <property type="component" value="Unassembled WGS sequence"/>
</dbReference>
<dbReference type="InterPro" id="IPR004045">
    <property type="entry name" value="Glutathione_S-Trfase_N"/>
</dbReference>
<dbReference type="CDD" id="cd03177">
    <property type="entry name" value="GST_C_Delta_Epsilon"/>
    <property type="match status" value="1"/>
</dbReference>
<feature type="domain" description="GST N-terminal" evidence="2">
    <location>
        <begin position="45"/>
        <end position="126"/>
    </location>
</feature>
<comment type="caution">
    <text evidence="4">The sequence shown here is derived from an EMBL/GenBank/DDBJ whole genome shotgun (WGS) entry which is preliminary data.</text>
</comment>
<proteinExistence type="inferred from homology"/>
<dbReference type="CDD" id="cd03045">
    <property type="entry name" value="GST_N_Delta_Epsilon"/>
    <property type="match status" value="1"/>
</dbReference>
<dbReference type="PROSITE" id="PS50404">
    <property type="entry name" value="GST_NTER"/>
    <property type="match status" value="1"/>
</dbReference>
<dbReference type="SFLD" id="SFLDS00019">
    <property type="entry name" value="Glutathione_Transferase_(cytos"/>
    <property type="match status" value="1"/>
</dbReference>
<dbReference type="InterPro" id="IPR004046">
    <property type="entry name" value="GST_C"/>
</dbReference>
<accession>A0ABQ8SHX3</accession>
<name>A0ABQ8SHX3_PERAM</name>
<dbReference type="InterPro" id="IPR040079">
    <property type="entry name" value="Glutathione_S-Trfase"/>
</dbReference>
<evidence type="ECO:0000313" key="4">
    <source>
        <dbReference type="EMBL" id="KAJ4433653.1"/>
    </source>
</evidence>
<evidence type="ECO:0000313" key="5">
    <source>
        <dbReference type="Proteomes" id="UP001148838"/>
    </source>
</evidence>
<dbReference type="Gene3D" id="3.40.30.10">
    <property type="entry name" value="Glutaredoxin"/>
    <property type="match status" value="1"/>
</dbReference>
<sequence length="215" mass="24218">MGSFTMIHISIDINITKALESSKDRIHYSKPDSLLFVWLPVFAAMPRDLYYLPTSAPCRSVLLTAKAVGVDLNLVHTDLVQGAHLKPDFLKMNPQHCIPVLNDNGFVLSESRAICSYLVDQYAKDDSLYPKDPKKRALVNQRLYFDIGTLYQRFVDYYLSIIYLGQAPDPARFSKLEEAFQLLDKFLEGQTWAAGDNLTIADFDLVTSVSSAEVS</sequence>
<keyword evidence="5" id="KW-1185">Reference proteome</keyword>
<feature type="domain" description="GST C-terminal" evidence="3">
    <location>
        <begin position="132"/>
        <end position="215"/>
    </location>
</feature>
<reference evidence="4 5" key="1">
    <citation type="journal article" date="2022" name="Allergy">
        <title>Genome assembly and annotation of Periplaneta americana reveal a comprehensive cockroach allergen profile.</title>
        <authorList>
            <person name="Wang L."/>
            <person name="Xiong Q."/>
            <person name="Saelim N."/>
            <person name="Wang L."/>
            <person name="Nong W."/>
            <person name="Wan A.T."/>
            <person name="Shi M."/>
            <person name="Liu X."/>
            <person name="Cao Q."/>
            <person name="Hui J.H.L."/>
            <person name="Sookrung N."/>
            <person name="Leung T.F."/>
            <person name="Tungtrongchitr A."/>
            <person name="Tsui S.K.W."/>
        </authorList>
    </citation>
    <scope>NUCLEOTIDE SEQUENCE [LARGE SCALE GENOMIC DNA]</scope>
    <source>
        <strain evidence="4">PWHHKU_190912</strain>
    </source>
</reference>
<dbReference type="PANTHER" id="PTHR43969:SF2">
    <property type="entry name" value="GLUTATHIONE S TRANSFERASE D11, ISOFORM B"/>
    <property type="match status" value="1"/>
</dbReference>
<evidence type="ECO:0000256" key="1">
    <source>
        <dbReference type="RuleBase" id="RU003494"/>
    </source>
</evidence>
<dbReference type="PROSITE" id="PS50405">
    <property type="entry name" value="GST_CTER"/>
    <property type="match status" value="1"/>
</dbReference>
<dbReference type="Pfam" id="PF02798">
    <property type="entry name" value="GST_N"/>
    <property type="match status" value="1"/>
</dbReference>
<organism evidence="4 5">
    <name type="scientific">Periplaneta americana</name>
    <name type="common">American cockroach</name>
    <name type="synonym">Blatta americana</name>
    <dbReference type="NCBI Taxonomy" id="6978"/>
    <lineage>
        <taxon>Eukaryota</taxon>
        <taxon>Metazoa</taxon>
        <taxon>Ecdysozoa</taxon>
        <taxon>Arthropoda</taxon>
        <taxon>Hexapoda</taxon>
        <taxon>Insecta</taxon>
        <taxon>Pterygota</taxon>
        <taxon>Neoptera</taxon>
        <taxon>Polyneoptera</taxon>
        <taxon>Dictyoptera</taxon>
        <taxon>Blattodea</taxon>
        <taxon>Blattoidea</taxon>
        <taxon>Blattidae</taxon>
        <taxon>Blattinae</taxon>
        <taxon>Periplaneta</taxon>
    </lineage>
</organism>
<dbReference type="InterPro" id="IPR036249">
    <property type="entry name" value="Thioredoxin-like_sf"/>
</dbReference>
<gene>
    <name evidence="4" type="ORF">ANN_15963</name>
</gene>
<dbReference type="PANTHER" id="PTHR43969">
    <property type="entry name" value="GLUTATHIONE S TRANSFERASE D10, ISOFORM A-RELATED"/>
    <property type="match status" value="1"/>
</dbReference>